<dbReference type="PROSITE" id="PS51186">
    <property type="entry name" value="GNAT"/>
    <property type="match status" value="1"/>
</dbReference>
<reference evidence="2" key="1">
    <citation type="journal article" date="2014" name="Int. J. Syst. Evol. Microbiol.">
        <title>Complete genome sequence of Corynebacterium casei LMG S-19264T (=DSM 44701T), isolated from a smear-ripened cheese.</title>
        <authorList>
            <consortium name="US DOE Joint Genome Institute (JGI-PGF)"/>
            <person name="Walter F."/>
            <person name="Albersmeier A."/>
            <person name="Kalinowski J."/>
            <person name="Ruckert C."/>
        </authorList>
    </citation>
    <scope>NUCLEOTIDE SEQUENCE</scope>
    <source>
        <strain evidence="2">NBRC 101628</strain>
    </source>
</reference>
<feature type="domain" description="N-acetyltransferase" evidence="1">
    <location>
        <begin position="70"/>
        <end position="207"/>
    </location>
</feature>
<organism evidence="2 3">
    <name type="scientific">Paraferrimonas sedimenticola</name>
    <dbReference type="NCBI Taxonomy" id="375674"/>
    <lineage>
        <taxon>Bacteria</taxon>
        <taxon>Pseudomonadati</taxon>
        <taxon>Pseudomonadota</taxon>
        <taxon>Gammaproteobacteria</taxon>
        <taxon>Alteromonadales</taxon>
        <taxon>Ferrimonadaceae</taxon>
        <taxon>Paraferrimonas</taxon>
    </lineage>
</organism>
<comment type="caution">
    <text evidence="2">The sequence shown here is derived from an EMBL/GenBank/DDBJ whole genome shotgun (WGS) entry which is preliminary data.</text>
</comment>
<accession>A0AA37W1D8</accession>
<evidence type="ECO:0000259" key="1">
    <source>
        <dbReference type="PROSITE" id="PS51186"/>
    </source>
</evidence>
<reference evidence="2" key="2">
    <citation type="submission" date="2023-01" db="EMBL/GenBank/DDBJ databases">
        <title>Draft genome sequence of Paraferrimonas sedimenticola strain NBRC 101628.</title>
        <authorList>
            <person name="Sun Q."/>
            <person name="Mori K."/>
        </authorList>
    </citation>
    <scope>NUCLEOTIDE SEQUENCE</scope>
    <source>
        <strain evidence="2">NBRC 101628</strain>
    </source>
</reference>
<dbReference type="Proteomes" id="UP001161422">
    <property type="component" value="Unassembled WGS sequence"/>
</dbReference>
<dbReference type="InterPro" id="IPR016181">
    <property type="entry name" value="Acyl_CoA_acyltransferase"/>
</dbReference>
<dbReference type="GO" id="GO:0016747">
    <property type="term" value="F:acyltransferase activity, transferring groups other than amino-acyl groups"/>
    <property type="evidence" value="ECO:0007669"/>
    <property type="project" value="InterPro"/>
</dbReference>
<dbReference type="Pfam" id="PF13508">
    <property type="entry name" value="Acetyltransf_7"/>
    <property type="match status" value="1"/>
</dbReference>
<dbReference type="EMBL" id="BSNC01000005">
    <property type="protein sequence ID" value="GLP96733.1"/>
    <property type="molecule type" value="Genomic_DNA"/>
</dbReference>
<dbReference type="InterPro" id="IPR000182">
    <property type="entry name" value="GNAT_dom"/>
</dbReference>
<dbReference type="RefSeq" id="WP_095504051.1">
    <property type="nucleotide sequence ID" value="NZ_BSNC01000005.1"/>
</dbReference>
<sequence>MSQAALDASYRAAYLTPEDFRVAASLLFSAYQDDPGYKQALGDEDQSVFEKRLRSAIREELSELWTEEQPLIGLFEQDKLVAMAGLALNKFPLGDQRYWHWRLKMMLVAGWNSTQALIEKEQVIRGWLPEGEQAMLQFVAVAKHRQRQGIGRALLEVVEQWRSEQEKPTGLVVFAPDEHQQAFFKSMGFSLHKQVDLPDMQGQLLISAGS</sequence>
<evidence type="ECO:0000313" key="3">
    <source>
        <dbReference type="Proteomes" id="UP001161422"/>
    </source>
</evidence>
<proteinExistence type="predicted"/>
<dbReference type="AlphaFoldDB" id="A0AA37W1D8"/>
<name>A0AA37W1D8_9GAMM</name>
<dbReference type="SUPFAM" id="SSF55729">
    <property type="entry name" value="Acyl-CoA N-acyltransferases (Nat)"/>
    <property type="match status" value="1"/>
</dbReference>
<evidence type="ECO:0000313" key="2">
    <source>
        <dbReference type="EMBL" id="GLP96733.1"/>
    </source>
</evidence>
<dbReference type="CDD" id="cd04301">
    <property type="entry name" value="NAT_SF"/>
    <property type="match status" value="1"/>
</dbReference>
<protein>
    <submittedName>
        <fullName evidence="2">N-acetyltransferase GCN5</fullName>
    </submittedName>
</protein>
<keyword evidence="3" id="KW-1185">Reference proteome</keyword>
<gene>
    <name evidence="2" type="ORF">GCM10007895_20390</name>
</gene>
<dbReference type="Gene3D" id="3.40.630.30">
    <property type="match status" value="1"/>
</dbReference>